<evidence type="ECO:0000313" key="5">
    <source>
        <dbReference type="Proteomes" id="UP001642484"/>
    </source>
</evidence>
<dbReference type="SUPFAM" id="SSF53098">
    <property type="entry name" value="Ribonuclease H-like"/>
    <property type="match status" value="1"/>
</dbReference>
<comment type="caution">
    <text evidence="4">The sequence shown here is derived from an EMBL/GenBank/DDBJ whole genome shotgun (WGS) entry which is preliminary data.</text>
</comment>
<sequence>MMSHGPLAEYVTFSGTLLEYDLASEKAQAAFEGAFSVLRFREQCDAVDLPLLVGLDFEWKPDKAGSDNPIALMQFACWDTVLLLRTVGAAELPGWLRAFLESGEEILKVVASFDLADKRKLKNSFGWDFEEQAVKASYWDIAELAGAQGLPQGMLKMAQYFELPLQKLKSVGTSNWSAELTLEQRRYAADDAFFQLYLLGRLLPSARSDSRSMQASWSAIREELERNIKKVDNSKYKANFMALRAVLLDAVHQLSRALGAGGCTDLNQLKQFQAIQVALAQQTGPVVQLNAQFLRQNSDLVVCFYRDGRLHVRVRSEGSDSEDQEEEVLETEELILKVQELLVAYKPPIGKKPSALREVLWVPARAILSKSQIASLESCRSDCIETSYDSEDGLLLRLARHPRAPDDHKHLELSVHSLSELSQIDPAEAKSRLTADEKFMQSWSRLRVVEANSDEERAITRSLRARIRILTDAQLLANRLSGVGVQWRVARDCLEQVTWYRQLLGEHLARGAEKADELEECFSEIVRTWPNVEVSKKRKRRNEPLCSTGTKRRTREPEPKSL</sequence>
<evidence type="ECO:0008006" key="6">
    <source>
        <dbReference type="Google" id="ProtNLM"/>
    </source>
</evidence>
<keyword evidence="1" id="KW-0540">Nuclease</keyword>
<reference evidence="4 5" key="1">
    <citation type="submission" date="2024-02" db="EMBL/GenBank/DDBJ databases">
        <authorList>
            <person name="Chen Y."/>
            <person name="Shah S."/>
            <person name="Dougan E. K."/>
            <person name="Thang M."/>
            <person name="Chan C."/>
        </authorList>
    </citation>
    <scope>NUCLEOTIDE SEQUENCE [LARGE SCALE GENOMIC DNA]</scope>
</reference>
<accession>A0ABP0SWX4</accession>
<keyword evidence="5" id="KW-1185">Reference proteome</keyword>
<keyword evidence="2" id="KW-0378">Hydrolase</keyword>
<evidence type="ECO:0000256" key="1">
    <source>
        <dbReference type="ARBA" id="ARBA00022722"/>
    </source>
</evidence>
<organism evidence="4 5">
    <name type="scientific">Durusdinium trenchii</name>
    <dbReference type="NCBI Taxonomy" id="1381693"/>
    <lineage>
        <taxon>Eukaryota</taxon>
        <taxon>Sar</taxon>
        <taxon>Alveolata</taxon>
        <taxon>Dinophyceae</taxon>
        <taxon>Suessiales</taxon>
        <taxon>Symbiodiniaceae</taxon>
        <taxon>Durusdinium</taxon>
    </lineage>
</organism>
<dbReference type="InterPro" id="IPR051132">
    <property type="entry name" value="3-5_Exonuclease_domain"/>
</dbReference>
<dbReference type="PANTHER" id="PTHR13620:SF104">
    <property type="entry name" value="EXONUCLEASE 3'-5' DOMAIN-CONTAINING PROTEIN 2"/>
    <property type="match status" value="1"/>
</dbReference>
<dbReference type="PANTHER" id="PTHR13620">
    <property type="entry name" value="3-5 EXONUCLEASE"/>
    <property type="match status" value="1"/>
</dbReference>
<evidence type="ECO:0000256" key="2">
    <source>
        <dbReference type="ARBA" id="ARBA00022801"/>
    </source>
</evidence>
<dbReference type="Gene3D" id="3.30.420.10">
    <property type="entry name" value="Ribonuclease H-like superfamily/Ribonuclease H"/>
    <property type="match status" value="1"/>
</dbReference>
<dbReference type="EMBL" id="CAXAMN010028561">
    <property type="protein sequence ID" value="CAK9116949.1"/>
    <property type="molecule type" value="Genomic_DNA"/>
</dbReference>
<protein>
    <recommendedName>
        <fullName evidence="6">3'-5' exonuclease domain-containing protein</fullName>
    </recommendedName>
</protein>
<gene>
    <name evidence="4" type="ORF">CCMP2556_LOCUS54403</name>
</gene>
<evidence type="ECO:0000313" key="4">
    <source>
        <dbReference type="EMBL" id="CAK9116949.1"/>
    </source>
</evidence>
<dbReference type="Proteomes" id="UP001642484">
    <property type="component" value="Unassembled WGS sequence"/>
</dbReference>
<evidence type="ECO:0000256" key="3">
    <source>
        <dbReference type="SAM" id="MobiDB-lite"/>
    </source>
</evidence>
<dbReference type="InterPro" id="IPR036397">
    <property type="entry name" value="RNaseH_sf"/>
</dbReference>
<dbReference type="InterPro" id="IPR012337">
    <property type="entry name" value="RNaseH-like_sf"/>
</dbReference>
<proteinExistence type="predicted"/>
<feature type="region of interest" description="Disordered" evidence="3">
    <location>
        <begin position="534"/>
        <end position="562"/>
    </location>
</feature>
<name>A0ABP0SWX4_9DINO</name>